<feature type="transmembrane region" description="Helical" evidence="8">
    <location>
        <begin position="103"/>
        <end position="121"/>
    </location>
</feature>
<proteinExistence type="inferred from homology"/>
<evidence type="ECO:0000256" key="2">
    <source>
        <dbReference type="ARBA" id="ARBA00007935"/>
    </source>
</evidence>
<sequence length="346" mass="36821">MNPVRELVRTDRGRRLSRNHGVVVILCGILLFTLLVSMNTGQIRLSPFDTLRTLFGGGSGKENLVLFQFRLPRIVISILVGAGLSISGRIIQAVLGNSLADPGLLGIHAGAGFAVTMYVLFLGTQSFLAVFTMPFIAMAGGGVTSFFIYILAYARRREASPVRLILVGVALQAGLTALTTVTVVRLDETQYNFVAAWQAGTIWGANWNYVMALLPWIFILGFYVWSKALVLDVLSLGEEVAGGLGISVSRQRIFLLSSAVALAGSCVAVGGGIGFVGLIAPHLAAKLVGSRHQILLPVCALTGSVLVLAADTVGRTIVQPSELPAGLVTAVIGAPYFLYLLRKRRN</sequence>
<evidence type="ECO:0000256" key="6">
    <source>
        <dbReference type="ARBA" id="ARBA00022989"/>
    </source>
</evidence>
<evidence type="ECO:0000256" key="4">
    <source>
        <dbReference type="ARBA" id="ARBA00022475"/>
    </source>
</evidence>
<evidence type="ECO:0000256" key="1">
    <source>
        <dbReference type="ARBA" id="ARBA00004651"/>
    </source>
</evidence>
<feature type="transmembrane region" description="Helical" evidence="8">
    <location>
        <begin position="323"/>
        <end position="341"/>
    </location>
</feature>
<comment type="subcellular location">
    <subcellularLocation>
        <location evidence="1">Cell membrane</location>
        <topology evidence="1">Multi-pass membrane protein</topology>
    </subcellularLocation>
</comment>
<evidence type="ECO:0000256" key="5">
    <source>
        <dbReference type="ARBA" id="ARBA00022692"/>
    </source>
</evidence>
<dbReference type="CDD" id="cd06550">
    <property type="entry name" value="TM_ABC_iron-siderophores_like"/>
    <property type="match status" value="1"/>
</dbReference>
<reference evidence="9" key="1">
    <citation type="submission" date="2022-11" db="EMBL/GenBank/DDBJ databases">
        <title>Lacrimispora xylanolytica sy1, complete genome.</title>
        <authorList>
            <person name="Choi S."/>
        </authorList>
    </citation>
    <scope>NUCLEOTIDE SEQUENCE</scope>
    <source>
        <strain evidence="9">Sy1</strain>
    </source>
</reference>
<accession>A0ABY7A6E7</accession>
<feature type="transmembrane region" description="Helical" evidence="8">
    <location>
        <begin position="206"/>
        <end position="225"/>
    </location>
</feature>
<evidence type="ECO:0000256" key="8">
    <source>
        <dbReference type="SAM" id="Phobius"/>
    </source>
</evidence>
<dbReference type="InterPro" id="IPR037294">
    <property type="entry name" value="ABC_BtuC-like"/>
</dbReference>
<feature type="transmembrane region" description="Helical" evidence="8">
    <location>
        <begin position="164"/>
        <end position="186"/>
    </location>
</feature>
<dbReference type="Proteomes" id="UP001163115">
    <property type="component" value="Chromosome"/>
</dbReference>
<name>A0ABY7A6E7_9FIRM</name>
<keyword evidence="5 8" id="KW-0812">Transmembrane</keyword>
<dbReference type="SUPFAM" id="SSF81345">
    <property type="entry name" value="ABC transporter involved in vitamin B12 uptake, BtuC"/>
    <property type="match status" value="1"/>
</dbReference>
<evidence type="ECO:0000313" key="10">
    <source>
        <dbReference type="Proteomes" id="UP001163115"/>
    </source>
</evidence>
<evidence type="ECO:0000256" key="7">
    <source>
        <dbReference type="ARBA" id="ARBA00023136"/>
    </source>
</evidence>
<keyword evidence="3" id="KW-0813">Transport</keyword>
<comment type="similarity">
    <text evidence="2">Belongs to the binding-protein-dependent transport system permease family. FecCD subfamily.</text>
</comment>
<dbReference type="EMBL" id="CP113524">
    <property type="protein sequence ID" value="WAJ22235.1"/>
    <property type="molecule type" value="Genomic_DNA"/>
</dbReference>
<dbReference type="Pfam" id="PF01032">
    <property type="entry name" value="FecCD"/>
    <property type="match status" value="1"/>
</dbReference>
<organism evidence="9 10">
    <name type="scientific">Lacrimispora xylanolytica</name>
    <dbReference type="NCBI Taxonomy" id="29375"/>
    <lineage>
        <taxon>Bacteria</taxon>
        <taxon>Bacillati</taxon>
        <taxon>Bacillota</taxon>
        <taxon>Clostridia</taxon>
        <taxon>Lachnospirales</taxon>
        <taxon>Lachnospiraceae</taxon>
        <taxon>Lacrimispora</taxon>
    </lineage>
</organism>
<dbReference type="InterPro" id="IPR000522">
    <property type="entry name" value="ABC_transptr_permease_BtuC"/>
</dbReference>
<feature type="transmembrane region" description="Helical" evidence="8">
    <location>
        <begin position="21"/>
        <end position="38"/>
    </location>
</feature>
<keyword evidence="6 8" id="KW-1133">Transmembrane helix</keyword>
<keyword evidence="7 8" id="KW-0472">Membrane</keyword>
<dbReference type="Gene3D" id="1.10.3470.10">
    <property type="entry name" value="ABC transporter involved in vitamin B12 uptake, BtuC"/>
    <property type="match status" value="1"/>
</dbReference>
<feature type="transmembrane region" description="Helical" evidence="8">
    <location>
        <begin position="253"/>
        <end position="280"/>
    </location>
</feature>
<dbReference type="RefSeq" id="WP_268114181.1">
    <property type="nucleotide sequence ID" value="NZ_CP113524.1"/>
</dbReference>
<gene>
    <name evidence="9" type="ORF">OW255_11640</name>
</gene>
<feature type="transmembrane region" description="Helical" evidence="8">
    <location>
        <begin position="71"/>
        <end position="91"/>
    </location>
</feature>
<evidence type="ECO:0000313" key="9">
    <source>
        <dbReference type="EMBL" id="WAJ22235.1"/>
    </source>
</evidence>
<keyword evidence="10" id="KW-1185">Reference proteome</keyword>
<keyword evidence="4" id="KW-1003">Cell membrane</keyword>
<feature type="transmembrane region" description="Helical" evidence="8">
    <location>
        <begin position="127"/>
        <end position="152"/>
    </location>
</feature>
<evidence type="ECO:0000256" key="3">
    <source>
        <dbReference type="ARBA" id="ARBA00022448"/>
    </source>
</evidence>
<dbReference type="PANTHER" id="PTHR30472:SF64">
    <property type="entry name" value="IRON(3+)-HYDROXAMATE IMPORT SYSTEM PERMEASE PROTEIN FHUG"/>
    <property type="match status" value="1"/>
</dbReference>
<dbReference type="PANTHER" id="PTHR30472">
    <property type="entry name" value="FERRIC ENTEROBACTIN TRANSPORT SYSTEM PERMEASE PROTEIN"/>
    <property type="match status" value="1"/>
</dbReference>
<protein>
    <submittedName>
        <fullName evidence="9">Iron ABC transporter permease</fullName>
    </submittedName>
</protein>